<proteinExistence type="inferred from homology"/>
<evidence type="ECO:0000313" key="4">
    <source>
        <dbReference type="EMBL" id="WGF40281.1"/>
    </source>
</evidence>
<keyword evidence="5" id="KW-1185">Reference proteome</keyword>
<gene>
    <name evidence="4" type="ORF">QBO96_08415</name>
</gene>
<evidence type="ECO:0000259" key="3">
    <source>
        <dbReference type="SMART" id="SM00507"/>
    </source>
</evidence>
<evidence type="ECO:0000313" key="5">
    <source>
        <dbReference type="Proteomes" id="UP001244564"/>
    </source>
</evidence>
<dbReference type="EMBL" id="CP122283">
    <property type="protein sequence ID" value="WGF40281.1"/>
    <property type="molecule type" value="Genomic_DNA"/>
</dbReference>
<dbReference type="InterPro" id="IPR003615">
    <property type="entry name" value="HNH_nuc"/>
</dbReference>
<dbReference type="Gene3D" id="1.10.30.50">
    <property type="match status" value="1"/>
</dbReference>
<dbReference type="PANTHER" id="PTHR37293:SF5">
    <property type="entry name" value="DNA REPLICATION PROTEIN"/>
    <property type="match status" value="1"/>
</dbReference>
<evidence type="ECO:0000256" key="1">
    <source>
        <dbReference type="ARBA" id="ARBA00093462"/>
    </source>
</evidence>
<dbReference type="RefSeq" id="WP_279495700.1">
    <property type="nucleotide sequence ID" value="NZ_CP122283.1"/>
</dbReference>
<feature type="domain" description="HNH nuclease" evidence="3">
    <location>
        <begin position="161"/>
        <end position="214"/>
    </location>
</feature>
<dbReference type="SUPFAM" id="SSF158499">
    <property type="entry name" value="DnaD domain-like"/>
    <property type="match status" value="1"/>
</dbReference>
<dbReference type="SMART" id="SM00507">
    <property type="entry name" value="HNHc"/>
    <property type="match status" value="1"/>
</dbReference>
<name>A0ABY8KRI2_9BACI</name>
<accession>A0ABY8KRI2</accession>
<dbReference type="InterPro" id="IPR034829">
    <property type="entry name" value="DnaD-like_sf"/>
</dbReference>
<dbReference type="InterPro" id="IPR053162">
    <property type="entry name" value="DnaD"/>
</dbReference>
<dbReference type="Gene3D" id="1.10.10.630">
    <property type="entry name" value="DnaD domain-like"/>
    <property type="match status" value="1"/>
</dbReference>
<comment type="similarity">
    <text evidence="1">Belongs to the DnaB/DnaD family.</text>
</comment>
<dbReference type="Proteomes" id="UP001244564">
    <property type="component" value="Chromosome"/>
</dbReference>
<feature type="region of interest" description="Disordered" evidence="2">
    <location>
        <begin position="289"/>
        <end position="315"/>
    </location>
</feature>
<feature type="region of interest" description="Disordered" evidence="2">
    <location>
        <begin position="403"/>
        <end position="424"/>
    </location>
</feature>
<evidence type="ECO:0000256" key="2">
    <source>
        <dbReference type="SAM" id="MobiDB-lite"/>
    </source>
</evidence>
<dbReference type="NCBIfam" id="TIGR01446">
    <property type="entry name" value="DnaD_dom"/>
    <property type="match status" value="1"/>
</dbReference>
<organism evidence="4 5">
    <name type="scientific">Lysinibacillus capsici</name>
    <dbReference type="NCBI Taxonomy" id="2115968"/>
    <lineage>
        <taxon>Bacteria</taxon>
        <taxon>Bacillati</taxon>
        <taxon>Bacillota</taxon>
        <taxon>Bacilli</taxon>
        <taxon>Bacillales</taxon>
        <taxon>Bacillaceae</taxon>
        <taxon>Lysinibacillus</taxon>
    </lineage>
</organism>
<dbReference type="PANTHER" id="PTHR37293">
    <property type="entry name" value="PHAGE REPLICATION PROTEIN-RELATED"/>
    <property type="match status" value="1"/>
</dbReference>
<protein>
    <submittedName>
        <fullName evidence="4">DnaD domain protein</fullName>
    </submittedName>
</protein>
<sequence length="424" mass="49313">MAKFRYVYTSLWTDGKVIEEFTPEDKLFFLYLLTNEHTKQIGVYQITKKHMAFELGYSPEVINALMQRFLDHHKLIRYNEETREIAIRNWGRYNLIKAGKPIMDCVRRELEDVKDTSLLEFVVGSVSHESLKQLYTNVLNGASNYAEPSKQSKPKDLDNITKRDYIILRDGQRCFYTGLKLQLKDIELDHINPQVNGGGSEISNLVVSYNKFNNLKSGTTDLREVVDFWNLKHPEIPVNYETVIAKINTLKEFEYERAEANVSITVAVKNEIYDTYTLRNYLNTIRGQKEKQTEKQKQKENKKEKQTTDSEVGQSVSSQSDFARLVEFTNQNITPVLPTIAEHLGYILDDYKDVDLILAALQNAVLNNARNKIKYAEGTLINWRKDMITTYQQLRLKMKEVQRDATNSQSYERHSNEEYDGLSL</sequence>
<dbReference type="InterPro" id="IPR006343">
    <property type="entry name" value="DnaB/C_C"/>
</dbReference>
<reference evidence="4 5" key="1">
    <citation type="submission" date="2023-04" db="EMBL/GenBank/DDBJ databases">
        <title>Genomic of Lysinibacillus capsici TSBLM.</title>
        <authorList>
            <person name="Hu X.S."/>
            <person name="Yu C.H."/>
        </authorList>
    </citation>
    <scope>NUCLEOTIDE SEQUENCE [LARGE SCALE GENOMIC DNA]</scope>
    <source>
        <strain evidence="4 5">TSBLM</strain>
    </source>
</reference>
<feature type="compositionally biased region" description="Basic and acidic residues" evidence="2">
    <location>
        <begin position="289"/>
        <end position="308"/>
    </location>
</feature>
<dbReference type="CDD" id="cd00085">
    <property type="entry name" value="HNHc"/>
    <property type="match status" value="1"/>
</dbReference>
<dbReference type="Pfam" id="PF07261">
    <property type="entry name" value="DnaB_2"/>
    <property type="match status" value="1"/>
</dbReference>